<keyword evidence="3" id="KW-1185">Reference proteome</keyword>
<dbReference type="EMBL" id="RBKS01000001">
    <property type="protein sequence ID" value="RKR75934.1"/>
    <property type="molecule type" value="Genomic_DNA"/>
</dbReference>
<accession>A0A495IIW7</accession>
<evidence type="ECO:0000259" key="1">
    <source>
        <dbReference type="Pfam" id="PF08818"/>
    </source>
</evidence>
<organism evidence="2 3">
    <name type="scientific">Frondihabitans australicus</name>
    <dbReference type="NCBI Taxonomy" id="386892"/>
    <lineage>
        <taxon>Bacteria</taxon>
        <taxon>Bacillati</taxon>
        <taxon>Actinomycetota</taxon>
        <taxon>Actinomycetes</taxon>
        <taxon>Micrococcales</taxon>
        <taxon>Microbacteriaceae</taxon>
        <taxon>Frondihabitans</taxon>
    </lineage>
</organism>
<sequence>MPKISTLTEFLESIDTREHRATMQELLDWVAETWPALEMAIKWNQPMFLDHGTFIIGFSVFPKNIAVSPEPALVERMLGDIEASGYTATKRLFRIGWNDPIDHALLARMIETQIAEKADMTGLWRP</sequence>
<evidence type="ECO:0000313" key="3">
    <source>
        <dbReference type="Proteomes" id="UP000280008"/>
    </source>
</evidence>
<feature type="domain" description="YdhG-like" evidence="1">
    <location>
        <begin position="19"/>
        <end position="113"/>
    </location>
</feature>
<dbReference type="Pfam" id="PF08818">
    <property type="entry name" value="DUF1801"/>
    <property type="match status" value="1"/>
</dbReference>
<reference evidence="2 3" key="1">
    <citation type="submission" date="2018-10" db="EMBL/GenBank/DDBJ databases">
        <title>Sequencing the genomes of 1000 actinobacteria strains.</title>
        <authorList>
            <person name="Klenk H.-P."/>
        </authorList>
    </citation>
    <scope>NUCLEOTIDE SEQUENCE [LARGE SCALE GENOMIC DNA]</scope>
    <source>
        <strain evidence="2 3">DSM 17894</strain>
    </source>
</reference>
<comment type="caution">
    <text evidence="2">The sequence shown here is derived from an EMBL/GenBank/DDBJ whole genome shotgun (WGS) entry which is preliminary data.</text>
</comment>
<name>A0A495IIW7_9MICO</name>
<evidence type="ECO:0000313" key="2">
    <source>
        <dbReference type="EMBL" id="RKR75934.1"/>
    </source>
</evidence>
<dbReference type="Proteomes" id="UP000280008">
    <property type="component" value="Unassembled WGS sequence"/>
</dbReference>
<gene>
    <name evidence="2" type="ORF">C8E83_3098</name>
</gene>
<dbReference type="OrthoDB" id="384795at2"/>
<dbReference type="InterPro" id="IPR014922">
    <property type="entry name" value="YdhG-like"/>
</dbReference>
<proteinExistence type="predicted"/>
<protein>
    <recommendedName>
        <fullName evidence="1">YdhG-like domain-containing protein</fullName>
    </recommendedName>
</protein>
<dbReference type="RefSeq" id="WP_121370777.1">
    <property type="nucleotide sequence ID" value="NZ_RBKS01000001.1"/>
</dbReference>
<dbReference type="AlphaFoldDB" id="A0A495IIW7"/>
<dbReference type="SUPFAM" id="SSF159888">
    <property type="entry name" value="YdhG-like"/>
    <property type="match status" value="1"/>
</dbReference>
<dbReference type="Gene3D" id="3.90.1150.200">
    <property type="match status" value="1"/>
</dbReference>